<organism evidence="4 5">
    <name type="scientific">Cognatishimia activa</name>
    <dbReference type="NCBI Taxonomy" id="1715691"/>
    <lineage>
        <taxon>Bacteria</taxon>
        <taxon>Pseudomonadati</taxon>
        <taxon>Pseudomonadota</taxon>
        <taxon>Alphaproteobacteria</taxon>
        <taxon>Rhodobacterales</taxon>
        <taxon>Paracoccaceae</taxon>
        <taxon>Cognatishimia</taxon>
    </lineage>
</organism>
<dbReference type="GO" id="GO:0004034">
    <property type="term" value="F:aldose 1-epimerase activity"/>
    <property type="evidence" value="ECO:0007669"/>
    <property type="project" value="UniProtKB-EC"/>
</dbReference>
<dbReference type="PANTHER" id="PTHR10091:SF0">
    <property type="entry name" value="GALACTOSE MUTAROTASE"/>
    <property type="match status" value="1"/>
</dbReference>
<dbReference type="EC" id="5.1.3.3" evidence="4"/>
<sequence>MTTSAQDLQSITLRADGARIDLLNFGATTCDWRIVSDGQRVPLILGFDDLSDYLTSPIFCGAIAGRVSNRIGEGQFEGPNGPIKLDQNEGTTTVHGGAMGTSAVFWKLEQVSENEARMTYHSADGENGFPGNVDFEVRVILSKDSLEYIMRATVDEETPISLAQHNYYNIGGTPDIWDYQLACNSSRTLAQNDKGVCNGEVADQSDSALDFRTLRPLRKVEARGLDDHFLFDDEATHLRKVATLQSPDGIALTFYSDQLGAQLYTAHHMKEIKGGLDGQTYGKASGFCFEPQGHPNAVNIPSFPSVFVSPDKPYEQRLVIKVSGGDP</sequence>
<comment type="similarity">
    <text evidence="1">Belongs to the aldose epimerase family.</text>
</comment>
<reference evidence="5" key="1">
    <citation type="submission" date="2015-09" db="EMBL/GenBank/DDBJ databases">
        <authorList>
            <person name="Rodrigo-Torres Lidia"/>
            <person name="Arahal R.David."/>
        </authorList>
    </citation>
    <scope>NUCLEOTIDE SEQUENCE [LARGE SCALE GENOMIC DNA]</scope>
    <source>
        <strain evidence="5">CECT 5114</strain>
    </source>
</reference>
<evidence type="ECO:0000256" key="3">
    <source>
        <dbReference type="ARBA" id="ARBA00023277"/>
    </source>
</evidence>
<evidence type="ECO:0000313" key="5">
    <source>
        <dbReference type="Proteomes" id="UP000051184"/>
    </source>
</evidence>
<dbReference type="RefSeq" id="WP_058314571.1">
    <property type="nucleotide sequence ID" value="NZ_CYTO01000010.1"/>
</dbReference>
<protein>
    <submittedName>
        <fullName evidence="4">Aldose 1-epimerase</fullName>
        <ecNumber evidence="4">5.1.3.3</ecNumber>
    </submittedName>
</protein>
<dbReference type="Pfam" id="PF01263">
    <property type="entry name" value="Aldose_epim"/>
    <property type="match status" value="1"/>
</dbReference>
<accession>A0A0P1IQ62</accession>
<proteinExistence type="inferred from homology"/>
<dbReference type="EMBL" id="CYUE01000013">
    <property type="protein sequence ID" value="CUK25595.1"/>
    <property type="molecule type" value="Genomic_DNA"/>
</dbReference>
<gene>
    <name evidence="4" type="primary">mro</name>
    <name evidence="4" type="ORF">TA5114_01396</name>
</gene>
<keyword evidence="3" id="KW-0119">Carbohydrate metabolism</keyword>
<dbReference type="GO" id="GO:0030246">
    <property type="term" value="F:carbohydrate binding"/>
    <property type="evidence" value="ECO:0007669"/>
    <property type="project" value="InterPro"/>
</dbReference>
<dbReference type="STRING" id="1715691.TA5113_01656"/>
<keyword evidence="5" id="KW-1185">Reference proteome</keyword>
<dbReference type="CDD" id="cd09019">
    <property type="entry name" value="galactose_mutarotase_like"/>
    <property type="match status" value="1"/>
</dbReference>
<dbReference type="OrthoDB" id="9779408at2"/>
<dbReference type="GO" id="GO:0006006">
    <property type="term" value="P:glucose metabolic process"/>
    <property type="evidence" value="ECO:0007669"/>
    <property type="project" value="TreeGrafter"/>
</dbReference>
<evidence type="ECO:0000313" key="4">
    <source>
        <dbReference type="EMBL" id="CUK25595.1"/>
    </source>
</evidence>
<dbReference type="AlphaFoldDB" id="A0A0P1IQ62"/>
<dbReference type="InterPro" id="IPR047215">
    <property type="entry name" value="Galactose_mutarotase-like"/>
</dbReference>
<dbReference type="PANTHER" id="PTHR10091">
    <property type="entry name" value="ALDOSE-1-EPIMERASE"/>
    <property type="match status" value="1"/>
</dbReference>
<dbReference type="Proteomes" id="UP000051184">
    <property type="component" value="Unassembled WGS sequence"/>
</dbReference>
<dbReference type="Gene3D" id="2.70.98.10">
    <property type="match status" value="1"/>
</dbReference>
<evidence type="ECO:0000256" key="1">
    <source>
        <dbReference type="ARBA" id="ARBA00006206"/>
    </source>
</evidence>
<evidence type="ECO:0000256" key="2">
    <source>
        <dbReference type="ARBA" id="ARBA00023235"/>
    </source>
</evidence>
<name>A0A0P1IQ62_9RHOB</name>
<dbReference type="InterPro" id="IPR011013">
    <property type="entry name" value="Gal_mutarotase_sf_dom"/>
</dbReference>
<keyword evidence="2 4" id="KW-0413">Isomerase</keyword>
<dbReference type="InterPro" id="IPR014718">
    <property type="entry name" value="GH-type_carb-bd"/>
</dbReference>
<dbReference type="GO" id="GO:0033499">
    <property type="term" value="P:galactose catabolic process via UDP-galactose, Leloir pathway"/>
    <property type="evidence" value="ECO:0007669"/>
    <property type="project" value="TreeGrafter"/>
</dbReference>
<dbReference type="SUPFAM" id="SSF74650">
    <property type="entry name" value="Galactose mutarotase-like"/>
    <property type="match status" value="1"/>
</dbReference>
<dbReference type="InterPro" id="IPR008183">
    <property type="entry name" value="Aldose_1/G6P_1-epimerase"/>
</dbReference>